<dbReference type="InterPro" id="IPR024072">
    <property type="entry name" value="DHFR-like_dom_sf"/>
</dbReference>
<organism evidence="17 18">
    <name type="scientific">Candidatus Akkermansia intestinigallinarum</name>
    <dbReference type="NCBI Taxonomy" id="2838431"/>
    <lineage>
        <taxon>Bacteria</taxon>
        <taxon>Pseudomonadati</taxon>
        <taxon>Verrucomicrobiota</taxon>
        <taxon>Verrucomicrobiia</taxon>
        <taxon>Verrucomicrobiales</taxon>
        <taxon>Akkermansiaceae</taxon>
        <taxon>Akkermansia</taxon>
    </lineage>
</organism>
<feature type="binding site" evidence="14">
    <location>
        <position position="214"/>
    </location>
    <ligand>
        <name>NADP(+)</name>
        <dbReference type="ChEBI" id="CHEBI:58349"/>
    </ligand>
</feature>
<dbReference type="GO" id="GO:0008703">
    <property type="term" value="F:5-amino-6-(5-phosphoribosylamino)uracil reductase activity"/>
    <property type="evidence" value="ECO:0007669"/>
    <property type="project" value="UniProtKB-EC"/>
</dbReference>
<dbReference type="InterPro" id="IPR016193">
    <property type="entry name" value="Cytidine_deaminase-like"/>
</dbReference>
<evidence type="ECO:0000256" key="14">
    <source>
        <dbReference type="PIRSR" id="PIRSR006769-2"/>
    </source>
</evidence>
<keyword evidence="6 12" id="KW-0686">Riboflavin biosynthesis</keyword>
<feature type="binding site" evidence="14">
    <location>
        <position position="182"/>
    </location>
    <ligand>
        <name>substrate</name>
    </ligand>
</feature>
<evidence type="ECO:0000256" key="11">
    <source>
        <dbReference type="ARBA" id="ARBA00023268"/>
    </source>
</evidence>
<feature type="binding site" evidence="15">
    <location>
        <position position="61"/>
    </location>
    <ligand>
        <name>Zn(2+)</name>
        <dbReference type="ChEBI" id="CHEBI:29105"/>
        <note>catalytic</note>
    </ligand>
</feature>
<feature type="binding site" evidence="14">
    <location>
        <position position="210"/>
    </location>
    <ligand>
        <name>NADP(+)</name>
        <dbReference type="ChEBI" id="CHEBI:58349"/>
    </ligand>
</feature>
<evidence type="ECO:0000256" key="6">
    <source>
        <dbReference type="ARBA" id="ARBA00022619"/>
    </source>
</evidence>
<dbReference type="NCBIfam" id="TIGR00326">
    <property type="entry name" value="eubact_ribD"/>
    <property type="match status" value="1"/>
</dbReference>
<sequence>MRQCDGTEEQRQEDLSMMQRALLCARKGLGTTSPNPPVGALVVREGRILGEGWHEKAGEAHAERRALADARARGFGDRLRGATLYVTLEPCSSYGRTPPCTEAILEAGIARVVYGAVDPDERHRGRADALLRAAGVEVCAGLAQEPCEALLRPWMQALRRSRPWVVAKMACTLDGSLARPHSRYVSCPESQREVHELRLHSDAILVGGQTLRSDNPSLTIRCPISPVPAVKQQPWRVVLTRNRASLPASARVFTDAHAARTLVYEQVDDLAALLHELYRERGVVQLMLECGGALLRRFLEARLVDEWVQVVAPVLAGDGLPLVPGGFLPEEVRVQITRHESCGCDRIVGGLLQYGGENQAEKFMK</sequence>
<feature type="active site" description="Proton donor" evidence="13">
    <location>
        <position position="63"/>
    </location>
</feature>
<comment type="pathway">
    <text evidence="3 12">Cofactor biosynthesis; riboflavin biosynthesis; 5-amino-6-(D-ribitylamino)uracil from GTP: step 3/4.</text>
</comment>
<dbReference type="InterPro" id="IPR002125">
    <property type="entry name" value="CMP_dCMP_dom"/>
</dbReference>
<evidence type="ECO:0000256" key="4">
    <source>
        <dbReference type="ARBA" id="ARBA00005259"/>
    </source>
</evidence>
<feature type="binding site" evidence="15">
    <location>
        <position position="91"/>
    </location>
    <ligand>
        <name>Zn(2+)</name>
        <dbReference type="ChEBI" id="CHEBI:29105"/>
        <note>catalytic</note>
    </ligand>
</feature>
<feature type="domain" description="CMP/dCMP-type deaminase" evidence="16">
    <location>
        <begin position="12"/>
        <end position="128"/>
    </location>
</feature>
<keyword evidence="9 12" id="KW-0521">NADP</keyword>
<dbReference type="GO" id="GO:0008270">
    <property type="term" value="F:zinc ion binding"/>
    <property type="evidence" value="ECO:0007669"/>
    <property type="project" value="InterPro"/>
</dbReference>
<keyword evidence="10 12" id="KW-0560">Oxidoreductase</keyword>
<dbReference type="Proteomes" id="UP000823964">
    <property type="component" value="Unassembled WGS sequence"/>
</dbReference>
<evidence type="ECO:0000256" key="12">
    <source>
        <dbReference type="PIRNR" id="PIRNR006769"/>
    </source>
</evidence>
<dbReference type="SUPFAM" id="SSF53927">
    <property type="entry name" value="Cytidine deaminase-like"/>
    <property type="match status" value="1"/>
</dbReference>
<dbReference type="PANTHER" id="PTHR38011">
    <property type="entry name" value="DIHYDROFOLATE REDUCTASE FAMILY PROTEIN (AFU_ORTHOLOGUE AFUA_8G06820)"/>
    <property type="match status" value="1"/>
</dbReference>
<dbReference type="EC" id="1.1.1.193" evidence="12"/>
<dbReference type="InterPro" id="IPR002734">
    <property type="entry name" value="RibDG_C"/>
</dbReference>
<feature type="binding site" evidence="15">
    <location>
        <position position="100"/>
    </location>
    <ligand>
        <name>Zn(2+)</name>
        <dbReference type="ChEBI" id="CHEBI:29105"/>
        <note>catalytic</note>
    </ligand>
</feature>
<evidence type="ECO:0000259" key="16">
    <source>
        <dbReference type="PROSITE" id="PS51747"/>
    </source>
</evidence>
<dbReference type="InterPro" id="IPR050765">
    <property type="entry name" value="Riboflavin_Biosynth_HTPR"/>
</dbReference>
<evidence type="ECO:0000256" key="7">
    <source>
        <dbReference type="ARBA" id="ARBA00022723"/>
    </source>
</evidence>
<comment type="cofactor">
    <cofactor evidence="12 15">
        <name>Zn(2+)</name>
        <dbReference type="ChEBI" id="CHEBI:29105"/>
    </cofactor>
    <text evidence="12 15">Binds 1 zinc ion.</text>
</comment>
<dbReference type="PROSITE" id="PS00903">
    <property type="entry name" value="CYT_DCMP_DEAMINASES_1"/>
    <property type="match status" value="1"/>
</dbReference>
<evidence type="ECO:0000256" key="13">
    <source>
        <dbReference type="PIRSR" id="PIRSR006769-1"/>
    </source>
</evidence>
<evidence type="ECO:0000256" key="3">
    <source>
        <dbReference type="ARBA" id="ARBA00004910"/>
    </source>
</evidence>
<evidence type="ECO:0000313" key="18">
    <source>
        <dbReference type="Proteomes" id="UP000823964"/>
    </source>
</evidence>
<keyword evidence="8 12" id="KW-0862">Zinc</keyword>
<reference evidence="17" key="2">
    <citation type="submission" date="2021-04" db="EMBL/GenBank/DDBJ databases">
        <authorList>
            <person name="Gilroy R."/>
        </authorList>
    </citation>
    <scope>NUCLEOTIDE SEQUENCE</scope>
    <source>
        <strain evidence="17">14975</strain>
    </source>
</reference>
<dbReference type="InterPro" id="IPR004794">
    <property type="entry name" value="Eubact_RibD"/>
</dbReference>
<feature type="binding site" evidence="14">
    <location>
        <position position="218"/>
    </location>
    <ligand>
        <name>substrate</name>
    </ligand>
</feature>
<evidence type="ECO:0000256" key="9">
    <source>
        <dbReference type="ARBA" id="ARBA00022857"/>
    </source>
</evidence>
<dbReference type="Gene3D" id="3.40.140.10">
    <property type="entry name" value="Cytidine Deaminase, domain 2"/>
    <property type="match status" value="1"/>
</dbReference>
<evidence type="ECO:0000256" key="1">
    <source>
        <dbReference type="ARBA" id="ARBA00002151"/>
    </source>
</evidence>
<comment type="function">
    <text evidence="1 12">Converts 2,5-diamino-6-(ribosylamino)-4(3h)-pyrimidinone 5'-phosphate into 5-amino-6-(ribosylamino)-2,4(1h,3h)-pyrimidinedione 5'-phosphate.</text>
</comment>
<feature type="binding site" evidence="14">
    <location>
        <position position="198"/>
    </location>
    <ligand>
        <name>substrate</name>
    </ligand>
</feature>
<dbReference type="PANTHER" id="PTHR38011:SF7">
    <property type="entry name" value="2,5-DIAMINO-6-RIBOSYLAMINO-4(3H)-PYRIMIDINONE 5'-PHOSPHATE REDUCTASE"/>
    <property type="match status" value="1"/>
</dbReference>
<evidence type="ECO:0000256" key="15">
    <source>
        <dbReference type="PIRSR" id="PIRSR006769-3"/>
    </source>
</evidence>
<keyword evidence="11" id="KW-0511">Multifunctional enzyme</keyword>
<dbReference type="Gene3D" id="3.40.430.10">
    <property type="entry name" value="Dihydrofolate Reductase, subunit A"/>
    <property type="match status" value="1"/>
</dbReference>
<comment type="catalytic activity">
    <reaction evidence="12">
        <text>5-amino-6-(5-phospho-D-ribitylamino)uracil + NADP(+) = 5-amino-6-(5-phospho-D-ribosylamino)uracil + NADPH + H(+)</text>
        <dbReference type="Rhea" id="RHEA:17845"/>
        <dbReference type="ChEBI" id="CHEBI:15378"/>
        <dbReference type="ChEBI" id="CHEBI:57783"/>
        <dbReference type="ChEBI" id="CHEBI:58349"/>
        <dbReference type="ChEBI" id="CHEBI:58421"/>
        <dbReference type="ChEBI" id="CHEBI:58453"/>
        <dbReference type="EC" id="1.1.1.193"/>
    </reaction>
</comment>
<gene>
    <name evidence="17" type="primary">ribD</name>
    <name evidence="17" type="ORF">H9862_01330</name>
</gene>
<dbReference type="AlphaFoldDB" id="A0A9D1V9Y7"/>
<comment type="pathway">
    <text evidence="2 12">Cofactor biosynthesis; riboflavin biosynthesis; 5-amino-6-(D-ribitylamino)uracil from GTP: step 2/4.</text>
</comment>
<keyword evidence="12 17" id="KW-0378">Hydrolase</keyword>
<evidence type="ECO:0000256" key="10">
    <source>
        <dbReference type="ARBA" id="ARBA00023002"/>
    </source>
</evidence>
<proteinExistence type="inferred from homology"/>
<evidence type="ECO:0000256" key="2">
    <source>
        <dbReference type="ARBA" id="ARBA00004882"/>
    </source>
</evidence>
<feature type="binding site" evidence="14">
    <location>
        <position position="289"/>
    </location>
    <ligand>
        <name>substrate</name>
    </ligand>
</feature>
<dbReference type="PROSITE" id="PS51747">
    <property type="entry name" value="CYT_DCMP_DEAMINASES_2"/>
    <property type="match status" value="1"/>
</dbReference>
<accession>A0A9D1V9Y7</accession>
<keyword evidence="7 12" id="KW-0479">Metal-binding</keyword>
<name>A0A9D1V9Y7_9BACT</name>
<evidence type="ECO:0000313" key="17">
    <source>
        <dbReference type="EMBL" id="HIX19228.1"/>
    </source>
</evidence>
<comment type="catalytic activity">
    <reaction evidence="12">
        <text>2,5-diamino-6-hydroxy-4-(5-phosphoribosylamino)-pyrimidine + H2O + H(+) = 5-amino-6-(5-phospho-D-ribosylamino)uracil + NH4(+)</text>
        <dbReference type="Rhea" id="RHEA:21868"/>
        <dbReference type="ChEBI" id="CHEBI:15377"/>
        <dbReference type="ChEBI" id="CHEBI:15378"/>
        <dbReference type="ChEBI" id="CHEBI:28938"/>
        <dbReference type="ChEBI" id="CHEBI:58453"/>
        <dbReference type="ChEBI" id="CHEBI:58614"/>
        <dbReference type="EC" id="3.5.4.26"/>
    </reaction>
</comment>
<evidence type="ECO:0000256" key="8">
    <source>
        <dbReference type="ARBA" id="ARBA00022833"/>
    </source>
</evidence>
<comment type="similarity">
    <text evidence="5 12">In the C-terminal section; belongs to the HTP reductase family.</text>
</comment>
<dbReference type="SUPFAM" id="SSF53597">
    <property type="entry name" value="Dihydrofolate reductase-like"/>
    <property type="match status" value="1"/>
</dbReference>
<dbReference type="Pfam" id="PF00383">
    <property type="entry name" value="dCMP_cyt_deam_1"/>
    <property type="match status" value="1"/>
</dbReference>
<dbReference type="InterPro" id="IPR016192">
    <property type="entry name" value="APOBEC/CMP_deaminase_Zn-bd"/>
</dbReference>
<comment type="similarity">
    <text evidence="4 12">In the N-terminal section; belongs to the cytidine and deoxycytidylate deaminase family.</text>
</comment>
<dbReference type="Pfam" id="PF01872">
    <property type="entry name" value="RibD_C"/>
    <property type="match status" value="1"/>
</dbReference>
<comment type="caution">
    <text evidence="17">The sequence shown here is derived from an EMBL/GenBank/DDBJ whole genome shotgun (WGS) entry which is preliminary data.</text>
</comment>
<feature type="binding site" evidence="14">
    <location>
        <position position="221"/>
    </location>
    <ligand>
        <name>NADP(+)</name>
        <dbReference type="ChEBI" id="CHEBI:58349"/>
    </ligand>
</feature>
<reference evidence="17" key="1">
    <citation type="journal article" date="2021" name="PeerJ">
        <title>Extensive microbial diversity within the chicken gut microbiome revealed by metagenomics and culture.</title>
        <authorList>
            <person name="Gilroy R."/>
            <person name="Ravi A."/>
            <person name="Getino M."/>
            <person name="Pursley I."/>
            <person name="Horton D.L."/>
            <person name="Alikhan N.F."/>
            <person name="Baker D."/>
            <person name="Gharbi K."/>
            <person name="Hall N."/>
            <person name="Watson M."/>
            <person name="Adriaenssens E.M."/>
            <person name="Foster-Nyarko E."/>
            <person name="Jarju S."/>
            <person name="Secka A."/>
            <person name="Antonio M."/>
            <person name="Oren A."/>
            <person name="Chaudhuri R.R."/>
            <person name="La Ragione R."/>
            <person name="Hildebrand F."/>
            <person name="Pallen M.J."/>
        </authorList>
    </citation>
    <scope>NUCLEOTIDE SEQUENCE</scope>
    <source>
        <strain evidence="17">14975</strain>
    </source>
</reference>
<dbReference type="EC" id="3.5.4.26" evidence="12"/>
<dbReference type="GO" id="GO:0008835">
    <property type="term" value="F:diaminohydroxyphosphoribosylaminopyrimidine deaminase activity"/>
    <property type="evidence" value="ECO:0007669"/>
    <property type="project" value="UniProtKB-EC"/>
</dbReference>
<evidence type="ECO:0000256" key="5">
    <source>
        <dbReference type="ARBA" id="ARBA00007417"/>
    </source>
</evidence>
<dbReference type="EMBL" id="DXFQ01000018">
    <property type="protein sequence ID" value="HIX19228.1"/>
    <property type="molecule type" value="Genomic_DNA"/>
</dbReference>
<feature type="binding site" evidence="14">
    <location>
        <position position="170"/>
    </location>
    <ligand>
        <name>NADP(+)</name>
        <dbReference type="ChEBI" id="CHEBI:58349"/>
    </ligand>
</feature>
<dbReference type="CDD" id="cd01284">
    <property type="entry name" value="Riboflavin_deaminase-reductase"/>
    <property type="match status" value="1"/>
</dbReference>
<protein>
    <recommendedName>
        <fullName evidence="12">Riboflavin biosynthesis protein RibD</fullName>
    </recommendedName>
    <domain>
        <recommendedName>
            <fullName evidence="12">Diaminohydroxyphosphoribosylaminopyrimidine deaminase</fullName>
            <shortName evidence="12">DRAP deaminase</shortName>
            <ecNumber evidence="12">3.5.4.26</ecNumber>
        </recommendedName>
        <alternativeName>
            <fullName evidence="12">Riboflavin-specific deaminase</fullName>
        </alternativeName>
    </domain>
    <domain>
        <recommendedName>
            <fullName evidence="12">5-amino-6-(5-phosphoribosylamino)uracil reductase</fullName>
            <ecNumber evidence="12">1.1.1.193</ecNumber>
        </recommendedName>
        <alternativeName>
            <fullName evidence="12">HTP reductase</fullName>
        </alternativeName>
    </domain>
</protein>
<dbReference type="PIRSF" id="PIRSF006769">
    <property type="entry name" value="RibD"/>
    <property type="match status" value="1"/>
</dbReference>
<dbReference type="GO" id="GO:0009231">
    <property type="term" value="P:riboflavin biosynthetic process"/>
    <property type="evidence" value="ECO:0007669"/>
    <property type="project" value="UniProtKB-KW"/>
</dbReference>